<feature type="coiled-coil region" evidence="5">
    <location>
        <begin position="824"/>
        <end position="858"/>
    </location>
</feature>
<feature type="transmembrane region" description="Helical" evidence="7">
    <location>
        <begin position="20"/>
        <end position="43"/>
    </location>
</feature>
<dbReference type="Proteomes" id="UP000639772">
    <property type="component" value="Unassembled WGS sequence"/>
</dbReference>
<feature type="region of interest" description="Disordered" evidence="6">
    <location>
        <begin position="768"/>
        <end position="805"/>
    </location>
</feature>
<gene>
    <name evidence="9" type="ORF">HPP92_016018</name>
</gene>
<evidence type="ECO:0000256" key="6">
    <source>
        <dbReference type="SAM" id="MobiDB-lite"/>
    </source>
</evidence>
<accession>A0A835URN2</accession>
<dbReference type="GO" id="GO:0080115">
    <property type="term" value="F:myosin XI tail binding"/>
    <property type="evidence" value="ECO:0007669"/>
    <property type="project" value="UniProtKB-ARBA"/>
</dbReference>
<feature type="compositionally biased region" description="Polar residues" evidence="6">
    <location>
        <begin position="770"/>
        <end position="789"/>
    </location>
</feature>
<protein>
    <recommendedName>
        <fullName evidence="8">GTD-binding domain-containing protein</fullName>
    </recommendedName>
</protein>
<sequence length="902" mass="101410">MAAKNPGGAQRTLRQFFSALSSAFSEWLVIILLFIDAFCLYFLKKLSCSYKLQTPCLLCSRCGDVSGKEKMNCFRDLLCDSHKLELSSLAFCRVHKKLVVACEMCEACIFSFAKRKPTLETSKFLLSKLCLDFGDSEQIFSTSLVNMGKFPQQKKDQEASSTCALPCACCSRTCRNKTQAFKLFQSSMMGKDLSYPNISTSLRMLAWANHLDVLVKSRAASLHPITINQPPDHGLDQLHRLGYRELKITSESESEVPFSDDDDDGCTLACGTEDVNGESMNPSSSPNRAAPNNLSMILDNVVSEKLIHPDPLISCSSVSASDEQPPQGNSTERSFVGFNAYHGYGLEEINWSHAEVKPNLPVSPKILSEAVLTKAKGEKELLEVFDGSSTSAISNSEITKVLNWMEVNSCANQLASDSNYKIECVVKTAQLSPRSSEINLTRESVRFHEEQKRLSQPLPGGRWLESTVIDTSHGTGKDDECKLPDTPVGNGLQSITRRSYNDLSSMESADGSILSEVEGEGIVNRLKRQLEMERKSLNILYKELEEERNASAIAANQAMAMINRLQEEKAAMRLEALQYLRMMEEQTEYEEEALQKLNDQLNERDKEILDLEAELENYRKQVGDETLTKKVVRLSSDSDESEYSTTSTPHVLKPRRRDKNRPTNMLINDSAWALSGPIKENVLDFEDEREYISGCLKRLEKNLRLFSSANISRHSEEDDDFRYEMHEWHAKGENHRQRRSMDDQRTQNSLLYENPDEASCLPQEMKLKNGLNSSGKEPSSPSTVANSSPCKGAETAVGANGDKSRIHPLANDCKHSKAARWNDVSALSDEFAHLNARLEALETDRDFLEHTINSLRNGKDGLLFVEEIANHLRELRKIGLTQREHALDRNFLRSPSMKRLAW</sequence>
<dbReference type="EMBL" id="JADCNM010000008">
    <property type="protein sequence ID" value="KAG0471472.1"/>
    <property type="molecule type" value="Genomic_DNA"/>
</dbReference>
<reference evidence="9 10" key="1">
    <citation type="journal article" date="2020" name="Nat. Food">
        <title>A phased Vanilla planifolia genome enables genetic improvement of flavour and production.</title>
        <authorList>
            <person name="Hasing T."/>
            <person name="Tang H."/>
            <person name="Brym M."/>
            <person name="Khazi F."/>
            <person name="Huang T."/>
            <person name="Chambers A.H."/>
        </authorList>
    </citation>
    <scope>NUCLEOTIDE SEQUENCE [LARGE SCALE GENOMIC DNA]</scope>
    <source>
        <tissue evidence="9">Leaf</tissue>
    </source>
</reference>
<evidence type="ECO:0000256" key="3">
    <source>
        <dbReference type="ARBA" id="ARBA00022989"/>
    </source>
</evidence>
<keyword evidence="5" id="KW-0175">Coiled coil</keyword>
<evidence type="ECO:0000259" key="8">
    <source>
        <dbReference type="PROSITE" id="PS51775"/>
    </source>
</evidence>
<evidence type="ECO:0000256" key="4">
    <source>
        <dbReference type="ARBA" id="ARBA00023136"/>
    </source>
</evidence>
<dbReference type="PROSITE" id="PS51775">
    <property type="entry name" value="GTD_BINDING"/>
    <property type="match status" value="1"/>
</dbReference>
<keyword evidence="3 7" id="KW-1133">Transmembrane helix</keyword>
<dbReference type="PANTHER" id="PTHR31448:SF32">
    <property type="entry name" value="MYOSIN-BINDING PROTEIN 1"/>
    <property type="match status" value="1"/>
</dbReference>
<evidence type="ECO:0000256" key="5">
    <source>
        <dbReference type="SAM" id="Coils"/>
    </source>
</evidence>
<feature type="coiled-coil region" evidence="5">
    <location>
        <begin position="523"/>
        <end position="628"/>
    </location>
</feature>
<evidence type="ECO:0000256" key="1">
    <source>
        <dbReference type="ARBA" id="ARBA00004167"/>
    </source>
</evidence>
<dbReference type="OrthoDB" id="1047602at2759"/>
<keyword evidence="2 7" id="KW-0812">Transmembrane</keyword>
<evidence type="ECO:0000313" key="10">
    <source>
        <dbReference type="Proteomes" id="UP000639772"/>
    </source>
</evidence>
<dbReference type="GO" id="GO:0016020">
    <property type="term" value="C:membrane"/>
    <property type="evidence" value="ECO:0007669"/>
    <property type="project" value="UniProtKB-SubCell"/>
</dbReference>
<evidence type="ECO:0000256" key="2">
    <source>
        <dbReference type="ARBA" id="ARBA00022692"/>
    </source>
</evidence>
<organism evidence="9 10">
    <name type="scientific">Vanilla planifolia</name>
    <name type="common">Vanilla</name>
    <dbReference type="NCBI Taxonomy" id="51239"/>
    <lineage>
        <taxon>Eukaryota</taxon>
        <taxon>Viridiplantae</taxon>
        <taxon>Streptophyta</taxon>
        <taxon>Embryophyta</taxon>
        <taxon>Tracheophyta</taxon>
        <taxon>Spermatophyta</taxon>
        <taxon>Magnoliopsida</taxon>
        <taxon>Liliopsida</taxon>
        <taxon>Asparagales</taxon>
        <taxon>Orchidaceae</taxon>
        <taxon>Vanilloideae</taxon>
        <taxon>Vanilleae</taxon>
        <taxon>Vanilla</taxon>
    </lineage>
</organism>
<dbReference type="InterPro" id="IPR007656">
    <property type="entry name" value="GTD-bd"/>
</dbReference>
<dbReference type="AlphaFoldDB" id="A0A835URN2"/>
<dbReference type="Pfam" id="PF04576">
    <property type="entry name" value="Zein-binding"/>
    <property type="match status" value="1"/>
</dbReference>
<dbReference type="InterPro" id="IPR039306">
    <property type="entry name" value="MYOB"/>
</dbReference>
<comment type="caution">
    <text evidence="9">The sequence shown here is derived from an EMBL/GenBank/DDBJ whole genome shotgun (WGS) entry which is preliminary data.</text>
</comment>
<evidence type="ECO:0000313" key="9">
    <source>
        <dbReference type="EMBL" id="KAG0471472.1"/>
    </source>
</evidence>
<keyword evidence="4 7" id="KW-0472">Membrane</keyword>
<proteinExistence type="predicted"/>
<comment type="subcellular location">
    <subcellularLocation>
        <location evidence="1">Membrane</location>
        <topology evidence="1">Single-pass membrane protein</topology>
    </subcellularLocation>
</comment>
<name>A0A835URN2_VANPL</name>
<feature type="domain" description="GTD-binding" evidence="8">
    <location>
        <begin position="521"/>
        <end position="619"/>
    </location>
</feature>
<evidence type="ECO:0000256" key="7">
    <source>
        <dbReference type="SAM" id="Phobius"/>
    </source>
</evidence>
<feature type="region of interest" description="Disordered" evidence="6">
    <location>
        <begin position="634"/>
        <end position="663"/>
    </location>
</feature>
<dbReference type="PANTHER" id="PTHR31448">
    <property type="entry name" value="MYOSIN-BINDING PROTEIN 2"/>
    <property type="match status" value="1"/>
</dbReference>